<keyword evidence="3" id="KW-0722">Serine protease inhibitor</keyword>
<dbReference type="Pfam" id="PF00079">
    <property type="entry name" value="Serpin"/>
    <property type="match status" value="1"/>
</dbReference>
<evidence type="ECO:0000256" key="5">
    <source>
        <dbReference type="SAM" id="SignalP"/>
    </source>
</evidence>
<evidence type="ECO:0000256" key="4">
    <source>
        <dbReference type="RuleBase" id="RU000411"/>
    </source>
</evidence>
<dbReference type="GO" id="GO:0005615">
    <property type="term" value="C:extracellular space"/>
    <property type="evidence" value="ECO:0007669"/>
    <property type="project" value="InterPro"/>
</dbReference>
<name>A0A0C9S0I9_TITBA</name>
<reference evidence="7" key="2">
    <citation type="submission" date="2015-01" db="EMBL/GenBank/DDBJ databases">
        <authorList>
            <person name="Oliveira U.C."/>
            <person name="Junqueira-Azevedo I.L.M."/>
        </authorList>
    </citation>
    <scope>NUCLEOTIDE SEQUENCE</scope>
</reference>
<dbReference type="EMBL" id="GBXR01000064">
    <property type="protein sequence ID" value="JAG85162.1"/>
    <property type="molecule type" value="mRNA"/>
</dbReference>
<evidence type="ECO:0000259" key="6">
    <source>
        <dbReference type="SMART" id="SM00093"/>
    </source>
</evidence>
<sequence>MQLLLLAVSLILPFIEGYGRSVSSGISAFIESNNNFAFSLYKELLKEKNLVISPWSISRGLASIYLGAQNYTKREMEEVLFRNEAGVTSKEMIVSYGHIERLLKRKTEVDITSFNAAVIQEGSPVSETYKHKLFHYFNTVLYELDMTSHGKLVKDFINLLVEIKSNGLITDILTRVPTSDTILLLLNGIHYKGEWVQKFDPKLTAVSTFYNRDRVPVQAAMMLATSNFTYRYSHLDDVHVLRLPMDGKFAMTFVMPGENGSLDEVGKTLNYKTLQRIINEEATPKMVKLSLPKFKLVSETDLAEALIGLGMHTLFSPVNADLGGIDVNKGLFLKDVIHQASVEVSEEGVEAAATTILGIESRLGAVYIPFNRSFMYLIEDLDTGLIIFMGHLSDCTDVCGVPAPDDQQKLDSESY</sequence>
<dbReference type="GO" id="GO:0004867">
    <property type="term" value="F:serine-type endopeptidase inhibitor activity"/>
    <property type="evidence" value="ECO:0007669"/>
    <property type="project" value="UniProtKB-KW"/>
</dbReference>
<organism evidence="7">
    <name type="scientific">Tityus bahiensis</name>
    <name type="common">Brazilian scorpion</name>
    <dbReference type="NCBI Taxonomy" id="50343"/>
    <lineage>
        <taxon>Eukaryota</taxon>
        <taxon>Metazoa</taxon>
        <taxon>Ecdysozoa</taxon>
        <taxon>Arthropoda</taxon>
        <taxon>Chelicerata</taxon>
        <taxon>Arachnida</taxon>
        <taxon>Scorpiones</taxon>
        <taxon>Buthida</taxon>
        <taxon>Buthoidea</taxon>
        <taxon>Buthidae</taxon>
        <taxon>Tityus</taxon>
    </lineage>
</organism>
<dbReference type="PROSITE" id="PS00284">
    <property type="entry name" value="SERPIN"/>
    <property type="match status" value="1"/>
</dbReference>
<dbReference type="InterPro" id="IPR023795">
    <property type="entry name" value="Serpin_CS"/>
</dbReference>
<feature type="signal peptide" evidence="5">
    <location>
        <begin position="1"/>
        <end position="17"/>
    </location>
</feature>
<dbReference type="PANTHER" id="PTHR11461:SF211">
    <property type="entry name" value="GH10112P-RELATED"/>
    <property type="match status" value="1"/>
</dbReference>
<dbReference type="MEROPS" id="I04.023"/>
<dbReference type="Gene3D" id="3.30.497.10">
    <property type="entry name" value="Antithrombin, subunit I, domain 2"/>
    <property type="match status" value="1"/>
</dbReference>
<feature type="chain" id="PRO_5002203137" evidence="5">
    <location>
        <begin position="18"/>
        <end position="415"/>
    </location>
</feature>
<dbReference type="Gene3D" id="2.30.39.10">
    <property type="entry name" value="Alpha-1-antitrypsin, domain 1"/>
    <property type="match status" value="1"/>
</dbReference>
<keyword evidence="5" id="KW-0732">Signal</keyword>
<evidence type="ECO:0000313" key="7">
    <source>
        <dbReference type="EMBL" id="JAG85162.1"/>
    </source>
</evidence>
<comment type="similarity">
    <text evidence="1 4">Belongs to the serpin family.</text>
</comment>
<evidence type="ECO:0000256" key="2">
    <source>
        <dbReference type="ARBA" id="ARBA00022690"/>
    </source>
</evidence>
<protein>
    <submittedName>
        <fullName evidence="7">TSA: Tityus bahiensis Tbah00821 mRNA sequence</fullName>
    </submittedName>
</protein>
<dbReference type="PANTHER" id="PTHR11461">
    <property type="entry name" value="SERINE PROTEASE INHIBITOR, SERPIN"/>
    <property type="match status" value="1"/>
</dbReference>
<dbReference type="InterPro" id="IPR023796">
    <property type="entry name" value="Serpin_dom"/>
</dbReference>
<proteinExistence type="evidence at transcript level"/>
<evidence type="ECO:0000256" key="1">
    <source>
        <dbReference type="ARBA" id="ARBA00009500"/>
    </source>
</evidence>
<dbReference type="InterPro" id="IPR036186">
    <property type="entry name" value="Serpin_sf"/>
</dbReference>
<feature type="domain" description="Serpin" evidence="6">
    <location>
        <begin position="38"/>
        <end position="395"/>
    </location>
</feature>
<accession>A0A0C9S0I9</accession>
<keyword evidence="2" id="KW-0646">Protease inhibitor</keyword>
<dbReference type="InterPro" id="IPR042178">
    <property type="entry name" value="Serpin_sf_1"/>
</dbReference>
<dbReference type="InterPro" id="IPR042185">
    <property type="entry name" value="Serpin_sf_2"/>
</dbReference>
<dbReference type="SUPFAM" id="SSF56574">
    <property type="entry name" value="Serpins"/>
    <property type="match status" value="1"/>
</dbReference>
<evidence type="ECO:0000256" key="3">
    <source>
        <dbReference type="ARBA" id="ARBA00022900"/>
    </source>
</evidence>
<dbReference type="AlphaFoldDB" id="A0A0C9S0I9"/>
<dbReference type="InterPro" id="IPR000215">
    <property type="entry name" value="Serpin_fam"/>
</dbReference>
<dbReference type="SMART" id="SM00093">
    <property type="entry name" value="SERPIN"/>
    <property type="match status" value="1"/>
</dbReference>
<reference evidence="7" key="1">
    <citation type="journal article" date="2015" name="Toxicon">
        <title>The transcriptome recipe for the venom cocktail of Tityus bahiensis scorpion.</title>
        <authorList>
            <person name="de Oliveira U.C."/>
            <person name="Candido D.M."/>
            <person name="Coronado Dorce V.A."/>
            <person name="Junqueira-de-Azevedo Ide L."/>
        </authorList>
    </citation>
    <scope>NUCLEOTIDE SEQUENCE</scope>
</reference>